<evidence type="ECO:0000313" key="2">
    <source>
        <dbReference type="Proteomes" id="UP000199223"/>
    </source>
</evidence>
<protein>
    <submittedName>
        <fullName evidence="1">Uncharacterized protein</fullName>
    </submittedName>
</protein>
<name>A0A1H6X8Z5_9DEIO</name>
<dbReference type="InterPro" id="IPR047928">
    <property type="entry name" value="Perm_prefix_1"/>
</dbReference>
<dbReference type="RefSeq" id="WP_092264113.1">
    <property type="nucleotide sequence ID" value="NZ_FNZA01000005.1"/>
</dbReference>
<accession>A0A1H6X8Z5</accession>
<dbReference type="EMBL" id="FNZA01000005">
    <property type="protein sequence ID" value="SEJ25633.1"/>
    <property type="molecule type" value="Genomic_DNA"/>
</dbReference>
<dbReference type="AlphaFoldDB" id="A0A1H6X8Z5"/>
<keyword evidence="2" id="KW-1185">Reference proteome</keyword>
<dbReference type="NCBIfam" id="NF038403">
    <property type="entry name" value="perm_prefix_1"/>
    <property type="match status" value="1"/>
</dbReference>
<dbReference type="Proteomes" id="UP000199223">
    <property type="component" value="Unassembled WGS sequence"/>
</dbReference>
<proteinExistence type="predicted"/>
<evidence type="ECO:0000313" key="1">
    <source>
        <dbReference type="EMBL" id="SEJ25633.1"/>
    </source>
</evidence>
<gene>
    <name evidence="1" type="ORF">SAMN04488058_105130</name>
</gene>
<organism evidence="1 2">
    <name type="scientific">Deinococcus reticulitermitis</name>
    <dbReference type="NCBI Taxonomy" id="856736"/>
    <lineage>
        <taxon>Bacteria</taxon>
        <taxon>Thermotogati</taxon>
        <taxon>Deinococcota</taxon>
        <taxon>Deinococci</taxon>
        <taxon>Deinococcales</taxon>
        <taxon>Deinococcaceae</taxon>
        <taxon>Deinococcus</taxon>
    </lineage>
</organism>
<sequence length="405" mass="42775">MTSSPATARLSAAAPALERYLRCATAGLPPATRQEVWDELEEHVCARAEQLEWQGASPAQALSRALAELGPPLRVSAGMNGVHNMPKMIALAGALLLTATTTIYALSQGQRAFEIPVLAERPPSPICVKTPPQGVRIVGQRGDQTCFEFTNPQAYRGSYISLNRLRDVVTAQGGQAQPLSAESWRITFPGGGPARIMTRVLFTQNGEPYTSATVLVQAMQGSSSPIVLQGFRTPRIEAGPVSLQLTGPGANSGEQIYQSFVMTLVNALFGTDYPQGGMGYGTVQGNAQHTVRTNLPAGEVVMLVTAESPSSEPAQVDNTGLPAGTTAPTTLSSERDYAISFAEVQPGGTVTLKANSPQLEFRKNIAALSPSTARVPALLVRVTNVPLNDLKSGILMPAEPTSDAR</sequence>
<dbReference type="STRING" id="856736.SAMN04488058_105130"/>
<reference evidence="2" key="1">
    <citation type="submission" date="2016-10" db="EMBL/GenBank/DDBJ databases">
        <authorList>
            <person name="Varghese N."/>
            <person name="Submissions S."/>
        </authorList>
    </citation>
    <scope>NUCLEOTIDE SEQUENCE [LARGE SCALE GENOMIC DNA]</scope>
    <source>
        <strain evidence="2">CGMCC 1.10218</strain>
    </source>
</reference>
<dbReference type="OrthoDB" id="74316at2"/>